<name>A0A0F3KJY4_9GAMM</name>
<keyword evidence="2" id="KW-1185">Reference proteome</keyword>
<dbReference type="RefSeq" id="WP_045830153.1">
    <property type="nucleotide sequence ID" value="NZ_JZRB01000029.1"/>
</dbReference>
<comment type="caution">
    <text evidence="1">The sequence shown here is derived from an EMBL/GenBank/DDBJ whole genome shotgun (WGS) entry which is preliminary data.</text>
</comment>
<proteinExistence type="predicted"/>
<reference evidence="1 2" key="1">
    <citation type="submission" date="2015-03" db="EMBL/GenBank/DDBJ databases">
        <title>Draft genome sequence of Luteibacter yeojuensis strain SU11.</title>
        <authorList>
            <person name="Sulaiman J."/>
            <person name="Priya K."/>
            <person name="Chan K.-G."/>
        </authorList>
    </citation>
    <scope>NUCLEOTIDE SEQUENCE [LARGE SCALE GENOMIC DNA]</scope>
    <source>
        <strain evidence="1 2">SU11</strain>
    </source>
</reference>
<organism evidence="1 2">
    <name type="scientific">Luteibacter yeojuensis</name>
    <dbReference type="NCBI Taxonomy" id="345309"/>
    <lineage>
        <taxon>Bacteria</taxon>
        <taxon>Pseudomonadati</taxon>
        <taxon>Pseudomonadota</taxon>
        <taxon>Gammaproteobacteria</taxon>
        <taxon>Lysobacterales</taxon>
        <taxon>Rhodanobacteraceae</taxon>
        <taxon>Luteibacter</taxon>
    </lineage>
</organism>
<dbReference type="Proteomes" id="UP000033651">
    <property type="component" value="Unassembled WGS sequence"/>
</dbReference>
<accession>A0A0F3KJY4</accession>
<evidence type="ECO:0000313" key="1">
    <source>
        <dbReference type="EMBL" id="KJV31292.1"/>
    </source>
</evidence>
<gene>
    <name evidence="1" type="ORF">VI08_13610</name>
</gene>
<dbReference type="AlphaFoldDB" id="A0A0F3KJY4"/>
<dbReference type="PATRIC" id="fig|345309.4.peg.2071"/>
<evidence type="ECO:0000313" key="2">
    <source>
        <dbReference type="Proteomes" id="UP000033651"/>
    </source>
</evidence>
<sequence>MQNSLIGRHDTFEYRGSWLRRDGGWVLSGGTVYKKDVIVCTPRGSLSVPEGEDDDAISLAVRTGIQTVIDAHKWRWGAGRLET</sequence>
<protein>
    <submittedName>
        <fullName evidence="1">Uncharacterized protein</fullName>
    </submittedName>
</protein>
<dbReference type="EMBL" id="JZRB01000029">
    <property type="protein sequence ID" value="KJV31292.1"/>
    <property type="molecule type" value="Genomic_DNA"/>
</dbReference>